<keyword evidence="3" id="KW-0064">Aspartyl protease</keyword>
<dbReference type="GO" id="GO:0016485">
    <property type="term" value="P:protein processing"/>
    <property type="evidence" value="ECO:0007669"/>
    <property type="project" value="TreeGrafter"/>
</dbReference>
<evidence type="ECO:0000313" key="6">
    <source>
        <dbReference type="Proteomes" id="UP000019141"/>
    </source>
</evidence>
<proteinExistence type="inferred from homology"/>
<dbReference type="Gene3D" id="3.40.50.1450">
    <property type="entry name" value="HybD-like"/>
    <property type="match status" value="1"/>
</dbReference>
<keyword evidence="4" id="KW-0378">Hydrolase</keyword>
<evidence type="ECO:0000256" key="4">
    <source>
        <dbReference type="ARBA" id="ARBA00022801"/>
    </source>
</evidence>
<comment type="caution">
    <text evidence="5">The sequence shown here is derived from an EMBL/GenBank/DDBJ whole genome shotgun (WGS) entry which is preliminary data.</text>
</comment>
<dbReference type="PANTHER" id="PTHR30302:SF1">
    <property type="entry name" value="HYDROGENASE 2 MATURATION PROTEASE"/>
    <property type="match status" value="1"/>
</dbReference>
<dbReference type="NCBIfam" id="TIGR00072">
    <property type="entry name" value="hydrog_prot"/>
    <property type="match status" value="1"/>
</dbReference>
<dbReference type="AlphaFoldDB" id="W4LH83"/>
<dbReference type="HOGENOM" id="CLU_099037_1_0_7"/>
<sequence>MAETQPRILITGVGNVLRQDDGFGIAVVHRLMERAHLPPTVRVLETGIAGIRLVQELMDGFDLLIVVDAVQRGGEPGQLYLLEAEVPDLNTYTFDDRNAFLADMHYTTPTRALTLAQALGVLPPEVYIMGCEVERDDFELGMSQAVAGAVPKAVAQIDALIAQYLGRGAVG</sequence>
<dbReference type="EMBL" id="AZHW01000679">
    <property type="protein sequence ID" value="ETW97322.1"/>
    <property type="molecule type" value="Genomic_DNA"/>
</dbReference>
<dbReference type="Pfam" id="PF01750">
    <property type="entry name" value="HycI"/>
    <property type="match status" value="1"/>
</dbReference>
<gene>
    <name evidence="5" type="ORF">ETSY1_23125</name>
</gene>
<evidence type="ECO:0000256" key="3">
    <source>
        <dbReference type="ARBA" id="ARBA00022750"/>
    </source>
</evidence>
<dbReference type="Proteomes" id="UP000019141">
    <property type="component" value="Unassembled WGS sequence"/>
</dbReference>
<dbReference type="GO" id="GO:0008047">
    <property type="term" value="F:enzyme activator activity"/>
    <property type="evidence" value="ECO:0007669"/>
    <property type="project" value="InterPro"/>
</dbReference>
<keyword evidence="6" id="KW-1185">Reference proteome</keyword>
<evidence type="ECO:0000313" key="5">
    <source>
        <dbReference type="EMBL" id="ETW97322.1"/>
    </source>
</evidence>
<dbReference type="PANTHER" id="PTHR30302">
    <property type="entry name" value="HYDROGENASE 1 MATURATION PROTEASE"/>
    <property type="match status" value="1"/>
</dbReference>
<dbReference type="InterPro" id="IPR023430">
    <property type="entry name" value="Pept_HybD-like_dom_sf"/>
</dbReference>
<organism evidence="5 6">
    <name type="scientific">Entotheonella factor</name>
    <dbReference type="NCBI Taxonomy" id="1429438"/>
    <lineage>
        <taxon>Bacteria</taxon>
        <taxon>Pseudomonadati</taxon>
        <taxon>Nitrospinota/Tectimicrobiota group</taxon>
        <taxon>Candidatus Tectimicrobiota</taxon>
        <taxon>Candidatus Entotheonellia</taxon>
        <taxon>Candidatus Entotheonellales</taxon>
        <taxon>Candidatus Entotheonellaceae</taxon>
        <taxon>Candidatus Entotheonella</taxon>
    </lineage>
</organism>
<dbReference type="GO" id="GO:0004190">
    <property type="term" value="F:aspartic-type endopeptidase activity"/>
    <property type="evidence" value="ECO:0007669"/>
    <property type="project" value="UniProtKB-KW"/>
</dbReference>
<comment type="similarity">
    <text evidence="1">Belongs to the peptidase A31 family.</text>
</comment>
<evidence type="ECO:0008006" key="7">
    <source>
        <dbReference type="Google" id="ProtNLM"/>
    </source>
</evidence>
<reference evidence="5 6" key="1">
    <citation type="journal article" date="2014" name="Nature">
        <title>An environmental bacterial taxon with a large and distinct metabolic repertoire.</title>
        <authorList>
            <person name="Wilson M.C."/>
            <person name="Mori T."/>
            <person name="Ruckert C."/>
            <person name="Uria A.R."/>
            <person name="Helf M.J."/>
            <person name="Takada K."/>
            <person name="Gernert C."/>
            <person name="Steffens U.A."/>
            <person name="Heycke N."/>
            <person name="Schmitt S."/>
            <person name="Rinke C."/>
            <person name="Helfrich E.J."/>
            <person name="Brachmann A.O."/>
            <person name="Gurgui C."/>
            <person name="Wakimoto T."/>
            <person name="Kracht M."/>
            <person name="Crusemann M."/>
            <person name="Hentschel U."/>
            <person name="Abe I."/>
            <person name="Matsunaga S."/>
            <person name="Kalinowski J."/>
            <person name="Takeyama H."/>
            <person name="Piel J."/>
        </authorList>
    </citation>
    <scope>NUCLEOTIDE SEQUENCE [LARGE SCALE GENOMIC DNA]</scope>
    <source>
        <strain evidence="6">TSY1</strain>
    </source>
</reference>
<dbReference type="PRINTS" id="PR00446">
    <property type="entry name" value="HYDRGNUPTAKE"/>
</dbReference>
<dbReference type="InterPro" id="IPR000671">
    <property type="entry name" value="Peptidase_A31"/>
</dbReference>
<name>W4LH83_ENTF1</name>
<protein>
    <recommendedName>
        <fullName evidence="7">Hydrogenase maturation protease</fullName>
    </recommendedName>
</protein>
<accession>W4LH83</accession>
<evidence type="ECO:0000256" key="2">
    <source>
        <dbReference type="ARBA" id="ARBA00022670"/>
    </source>
</evidence>
<dbReference type="SUPFAM" id="SSF53163">
    <property type="entry name" value="HybD-like"/>
    <property type="match status" value="1"/>
</dbReference>
<evidence type="ECO:0000256" key="1">
    <source>
        <dbReference type="ARBA" id="ARBA00006814"/>
    </source>
</evidence>
<keyword evidence="2" id="KW-0645">Protease</keyword>